<protein>
    <submittedName>
        <fullName evidence="1">Uncharacterized protein</fullName>
    </submittedName>
</protein>
<evidence type="ECO:0000313" key="2">
    <source>
        <dbReference type="Proteomes" id="UP000308199"/>
    </source>
</evidence>
<dbReference type="EMBL" id="SGPK01000095">
    <property type="protein sequence ID" value="THH08565.1"/>
    <property type="molecule type" value="Genomic_DNA"/>
</dbReference>
<name>A0A4S4LAM7_9AGAM</name>
<dbReference type="OrthoDB" id="3335358at2759"/>
<comment type="caution">
    <text evidence="1">The sequence shown here is derived from an EMBL/GenBank/DDBJ whole genome shotgun (WGS) entry which is preliminary data.</text>
</comment>
<dbReference type="InterPro" id="IPR009297">
    <property type="entry name" value="DUF952"/>
</dbReference>
<keyword evidence="2" id="KW-1185">Reference proteome</keyword>
<dbReference type="PANTHER" id="PTHR34129:SF1">
    <property type="entry name" value="DUF952 DOMAIN-CONTAINING PROTEIN"/>
    <property type="match status" value="1"/>
</dbReference>
<dbReference type="Pfam" id="PF06108">
    <property type="entry name" value="DUF952"/>
    <property type="match status" value="1"/>
</dbReference>
<organism evidence="1 2">
    <name type="scientific">Phellinidium pouzarii</name>
    <dbReference type="NCBI Taxonomy" id="167371"/>
    <lineage>
        <taxon>Eukaryota</taxon>
        <taxon>Fungi</taxon>
        <taxon>Dikarya</taxon>
        <taxon>Basidiomycota</taxon>
        <taxon>Agaricomycotina</taxon>
        <taxon>Agaricomycetes</taxon>
        <taxon>Hymenochaetales</taxon>
        <taxon>Hymenochaetaceae</taxon>
        <taxon>Phellinidium</taxon>
    </lineage>
</organism>
<dbReference type="PANTHER" id="PTHR34129">
    <property type="entry name" value="BLR1139 PROTEIN"/>
    <property type="match status" value="1"/>
</dbReference>
<dbReference type="Proteomes" id="UP000308199">
    <property type="component" value="Unassembled WGS sequence"/>
</dbReference>
<sequence>MSVSALPEEKVDKSGPKPTYIYKLVPSSAPVPDVLPECLPVSEIDQNSGFVHLSTALQIPGTLKYFFADDTRVYVLRLKYDDLVESIRWEDPEAAVCGPRAGEGIFPHLYNGLKLGKDEIDSVAVWEKGEDEWDAALRKAESWLVY</sequence>
<accession>A0A4S4LAM7</accession>
<gene>
    <name evidence="1" type="ORF">EW145_g2627</name>
</gene>
<reference evidence="1 2" key="1">
    <citation type="submission" date="2019-02" db="EMBL/GenBank/DDBJ databases">
        <title>Genome sequencing of the rare red list fungi Phellinidium pouzarii.</title>
        <authorList>
            <person name="Buettner E."/>
            <person name="Kellner H."/>
        </authorList>
    </citation>
    <scope>NUCLEOTIDE SEQUENCE [LARGE SCALE GENOMIC DNA]</scope>
    <source>
        <strain evidence="1 2">DSM 108285</strain>
    </source>
</reference>
<dbReference type="AlphaFoldDB" id="A0A4S4LAM7"/>
<evidence type="ECO:0000313" key="1">
    <source>
        <dbReference type="EMBL" id="THH08565.1"/>
    </source>
</evidence>
<dbReference type="SUPFAM" id="SSF56399">
    <property type="entry name" value="ADP-ribosylation"/>
    <property type="match status" value="1"/>
</dbReference>
<dbReference type="Gene3D" id="3.20.170.20">
    <property type="entry name" value="Protein of unknown function DUF952"/>
    <property type="match status" value="1"/>
</dbReference>
<proteinExistence type="predicted"/>